<dbReference type="InterPro" id="IPR047951">
    <property type="entry name" value="Transpos_ISL3"/>
</dbReference>
<dbReference type="EMBL" id="DRKW01000087">
    <property type="protein sequence ID" value="HEB73902.1"/>
    <property type="molecule type" value="Genomic_DNA"/>
</dbReference>
<accession>A0A7V1I3Y3</accession>
<dbReference type="InterPro" id="IPR002560">
    <property type="entry name" value="Transposase_DDE"/>
</dbReference>
<organism evidence="2">
    <name type="scientific">Desulfofervidus auxilii</name>
    <dbReference type="NCBI Taxonomy" id="1621989"/>
    <lineage>
        <taxon>Bacteria</taxon>
        <taxon>Pseudomonadati</taxon>
        <taxon>Thermodesulfobacteriota</taxon>
        <taxon>Candidatus Desulfofervidia</taxon>
        <taxon>Candidatus Desulfofervidales</taxon>
        <taxon>Candidatus Desulfofervidaceae</taxon>
        <taxon>Candidatus Desulfofervidus</taxon>
    </lineage>
</organism>
<sequence length="416" mass="48912">MSMMQKLFEKALHIEEPWYIEEIIFSEDEKKLEIKINFNRGATFHYEDPEGGISGDYKAYDTIEKRWRHLNFFEHECYLICRTPRIKTEDKKVRIIHPPWSGINGGFTMLFEALLIELASNMPIHKVALLIGESDYKIWNMLDKYIAQSRETEDYSDIDMVGIDETSKSKNHDYISLFVDLDKRRTIFIGEGKGSQTVEAFSEDLQAHKGDVNHVKDISCDMSPAFIKGVSEQFPNAKITFDKFHILKILNAAVDKVRKEEVKEYNILKKTKYIFLKNRENLTAKQRLKLEELSISKLNLKTLRAYHIRETFQEIYKAETEKEFEYLLKKWYFWATHSRLKPIIDAAKTIKNHWDGVINWKKSLITNAVLEGLNSVIQAIKAKARGFRTFKNFKIIAYLATGKLKFELINPYYVRY</sequence>
<dbReference type="PANTHER" id="PTHR33498">
    <property type="entry name" value="TRANSPOSASE FOR INSERTION SEQUENCE ELEMENT IS1557"/>
    <property type="match status" value="1"/>
</dbReference>
<gene>
    <name evidence="2" type="ORF">ENJ03_01615</name>
</gene>
<reference evidence="2" key="1">
    <citation type="journal article" date="2020" name="mSystems">
        <title>Genome- and Community-Level Interaction Insights into Carbon Utilization and Element Cycling Functions of Hydrothermarchaeota in Hydrothermal Sediment.</title>
        <authorList>
            <person name="Zhou Z."/>
            <person name="Liu Y."/>
            <person name="Xu W."/>
            <person name="Pan J."/>
            <person name="Luo Z.H."/>
            <person name="Li M."/>
        </authorList>
    </citation>
    <scope>NUCLEOTIDE SEQUENCE [LARGE SCALE GENOMIC DNA]</scope>
    <source>
        <strain evidence="2">HyVt-45</strain>
    </source>
</reference>
<dbReference type="Pfam" id="PF01610">
    <property type="entry name" value="DDE_Tnp_ISL3"/>
    <property type="match status" value="1"/>
</dbReference>
<dbReference type="Proteomes" id="UP000886268">
    <property type="component" value="Unassembled WGS sequence"/>
</dbReference>
<proteinExistence type="predicted"/>
<dbReference type="NCBIfam" id="NF033550">
    <property type="entry name" value="transpos_ISL3"/>
    <property type="match status" value="1"/>
</dbReference>
<evidence type="ECO:0000259" key="1">
    <source>
        <dbReference type="Pfam" id="PF01610"/>
    </source>
</evidence>
<feature type="domain" description="Transposase IS204/IS1001/IS1096/IS1165 DDE" evidence="1">
    <location>
        <begin position="161"/>
        <end position="395"/>
    </location>
</feature>
<name>A0A7V1I3Y3_DESA2</name>
<dbReference type="AlphaFoldDB" id="A0A7V1I3Y3"/>
<protein>
    <submittedName>
        <fullName evidence="2">ISL3 family transposase</fullName>
    </submittedName>
</protein>
<comment type="caution">
    <text evidence="2">The sequence shown here is derived from an EMBL/GenBank/DDBJ whole genome shotgun (WGS) entry which is preliminary data.</text>
</comment>
<evidence type="ECO:0000313" key="2">
    <source>
        <dbReference type="EMBL" id="HEB73902.1"/>
    </source>
</evidence>
<dbReference type="PANTHER" id="PTHR33498:SF1">
    <property type="entry name" value="TRANSPOSASE FOR INSERTION SEQUENCE ELEMENT IS1557"/>
    <property type="match status" value="1"/>
</dbReference>